<dbReference type="OrthoDB" id="10266883at2759"/>
<evidence type="ECO:0000313" key="3">
    <source>
        <dbReference type="Proteomes" id="UP000591131"/>
    </source>
</evidence>
<dbReference type="EMBL" id="JAAPAO010000342">
    <property type="protein sequence ID" value="KAF4662588.1"/>
    <property type="molecule type" value="Genomic_DNA"/>
</dbReference>
<evidence type="ECO:0000313" key="2">
    <source>
        <dbReference type="EMBL" id="KAF4662588.1"/>
    </source>
</evidence>
<sequence length="237" mass="25630">MADRPLGGVLEVTPAEIRFSSDTHPSSNMPRHVIIRNRSSMDAIDVLIGHDASSGKCALADIICPSSIVANESLPEPFDRIVEGLGPGERLLMKVHNPHDDGYHHNIFASIVFGVRLPGDSYIIERITMPVTTDSSVHTMFIKPIDEMHSPPPPTTRPVSTTTQETGRGALEGDGSSRGEDDSILLKSDDDSVEMARPITAESIISGGSGMSNRRRPCTRAHEEARIRKAWGAFGGI</sequence>
<evidence type="ECO:0000256" key="1">
    <source>
        <dbReference type="SAM" id="MobiDB-lite"/>
    </source>
</evidence>
<dbReference type="AlphaFoldDB" id="A0A7J6LTE1"/>
<keyword evidence="3" id="KW-1185">Reference proteome</keyword>
<dbReference type="Proteomes" id="UP000591131">
    <property type="component" value="Unassembled WGS sequence"/>
</dbReference>
<proteinExistence type="predicted"/>
<accession>A0A7J6LTE1</accession>
<reference evidence="2 3" key="1">
    <citation type="submission" date="2020-04" db="EMBL/GenBank/DDBJ databases">
        <title>Perkinsus chesapeaki whole genome sequence.</title>
        <authorList>
            <person name="Bogema D.R."/>
        </authorList>
    </citation>
    <scope>NUCLEOTIDE SEQUENCE [LARGE SCALE GENOMIC DNA]</scope>
    <source>
        <strain evidence="2">ATCC PRA-425</strain>
    </source>
</reference>
<name>A0A7J6LTE1_PERCH</name>
<feature type="region of interest" description="Disordered" evidence="1">
    <location>
        <begin position="145"/>
        <end position="192"/>
    </location>
</feature>
<protein>
    <submittedName>
        <fullName evidence="2">Uncharacterized protein</fullName>
    </submittedName>
</protein>
<organism evidence="2 3">
    <name type="scientific">Perkinsus chesapeaki</name>
    <name type="common">Clam parasite</name>
    <name type="synonym">Perkinsus andrewsi</name>
    <dbReference type="NCBI Taxonomy" id="330153"/>
    <lineage>
        <taxon>Eukaryota</taxon>
        <taxon>Sar</taxon>
        <taxon>Alveolata</taxon>
        <taxon>Perkinsozoa</taxon>
        <taxon>Perkinsea</taxon>
        <taxon>Perkinsida</taxon>
        <taxon>Perkinsidae</taxon>
        <taxon>Perkinsus</taxon>
    </lineage>
</organism>
<gene>
    <name evidence="2" type="ORF">FOL47_006184</name>
</gene>
<comment type="caution">
    <text evidence="2">The sequence shown here is derived from an EMBL/GenBank/DDBJ whole genome shotgun (WGS) entry which is preliminary data.</text>
</comment>